<evidence type="ECO:0000313" key="6">
    <source>
        <dbReference type="Proteomes" id="UP001597068"/>
    </source>
</evidence>
<sequence>MTETPNHPTRPPAVERVSGREVHRNPWMTITEDVVRRGDGSLGTYGVVHRTPGVVVIAIRQDGRFAVVRQFRYPVGSRRWEFPAGTVDHPDEDITHAARRELAEETGMVADTVTVLATLDVAPGFTAQQTSIVVAEQLQAGSPSRDDTEQDMTVGWWSRDEITAAITDGTIVDAQSLAGWAVFVANGR</sequence>
<evidence type="ECO:0000256" key="1">
    <source>
        <dbReference type="ARBA" id="ARBA00001946"/>
    </source>
</evidence>
<keyword evidence="2" id="KW-0378">Hydrolase</keyword>
<dbReference type="PANTHER" id="PTHR11839:SF18">
    <property type="entry name" value="NUDIX HYDROLASE DOMAIN-CONTAINING PROTEIN"/>
    <property type="match status" value="1"/>
</dbReference>
<feature type="domain" description="Nudix hydrolase" evidence="4">
    <location>
        <begin position="49"/>
        <end position="179"/>
    </location>
</feature>
<evidence type="ECO:0000259" key="4">
    <source>
        <dbReference type="PROSITE" id="PS51462"/>
    </source>
</evidence>
<dbReference type="SUPFAM" id="SSF55811">
    <property type="entry name" value="Nudix"/>
    <property type="match status" value="1"/>
</dbReference>
<dbReference type="RefSeq" id="WP_253648532.1">
    <property type="nucleotide sequence ID" value="NZ_BAAAMO010000004.1"/>
</dbReference>
<protein>
    <submittedName>
        <fullName evidence="5">NUDIX domain-containing protein</fullName>
    </submittedName>
</protein>
<dbReference type="CDD" id="cd24161">
    <property type="entry name" value="NUDIX_ADPRase_Ndx2"/>
    <property type="match status" value="1"/>
</dbReference>
<keyword evidence="6" id="KW-1185">Reference proteome</keyword>
<dbReference type="InterPro" id="IPR000086">
    <property type="entry name" value="NUDIX_hydrolase_dom"/>
</dbReference>
<gene>
    <name evidence="5" type="ORF">ACFQ04_20385</name>
</gene>
<evidence type="ECO:0000256" key="3">
    <source>
        <dbReference type="SAM" id="MobiDB-lite"/>
    </source>
</evidence>
<evidence type="ECO:0000256" key="2">
    <source>
        <dbReference type="ARBA" id="ARBA00022801"/>
    </source>
</evidence>
<dbReference type="PANTHER" id="PTHR11839">
    <property type="entry name" value="UDP/ADP-SUGAR PYROPHOSPHATASE"/>
    <property type="match status" value="1"/>
</dbReference>
<dbReference type="Gene3D" id="3.90.79.10">
    <property type="entry name" value="Nucleoside Triphosphate Pyrophosphohydrolase"/>
    <property type="match status" value="1"/>
</dbReference>
<dbReference type="PROSITE" id="PS51462">
    <property type="entry name" value="NUDIX"/>
    <property type="match status" value="1"/>
</dbReference>
<comment type="cofactor">
    <cofactor evidence="1">
        <name>Mg(2+)</name>
        <dbReference type="ChEBI" id="CHEBI:18420"/>
    </cofactor>
</comment>
<dbReference type="Pfam" id="PF00293">
    <property type="entry name" value="NUDIX"/>
    <property type="match status" value="1"/>
</dbReference>
<feature type="region of interest" description="Disordered" evidence="3">
    <location>
        <begin position="1"/>
        <end position="21"/>
    </location>
</feature>
<organism evidence="5 6">
    <name type="scientific">Williamsia deligens</name>
    <dbReference type="NCBI Taxonomy" id="321325"/>
    <lineage>
        <taxon>Bacteria</taxon>
        <taxon>Bacillati</taxon>
        <taxon>Actinomycetota</taxon>
        <taxon>Actinomycetes</taxon>
        <taxon>Mycobacteriales</taxon>
        <taxon>Nocardiaceae</taxon>
        <taxon>Williamsia</taxon>
    </lineage>
</organism>
<evidence type="ECO:0000313" key="5">
    <source>
        <dbReference type="EMBL" id="MFD0928101.1"/>
    </source>
</evidence>
<dbReference type="Proteomes" id="UP001597068">
    <property type="component" value="Unassembled WGS sequence"/>
</dbReference>
<name>A0ABW3GBX3_9NOCA</name>
<proteinExistence type="predicted"/>
<reference evidence="6" key="1">
    <citation type="journal article" date="2019" name="Int. J. Syst. Evol. Microbiol.">
        <title>The Global Catalogue of Microorganisms (GCM) 10K type strain sequencing project: providing services to taxonomists for standard genome sequencing and annotation.</title>
        <authorList>
            <consortium name="The Broad Institute Genomics Platform"/>
            <consortium name="The Broad Institute Genome Sequencing Center for Infectious Disease"/>
            <person name="Wu L."/>
            <person name="Ma J."/>
        </authorList>
    </citation>
    <scope>NUCLEOTIDE SEQUENCE [LARGE SCALE GENOMIC DNA]</scope>
    <source>
        <strain evidence="6">CCUG 50873</strain>
    </source>
</reference>
<dbReference type="InterPro" id="IPR015797">
    <property type="entry name" value="NUDIX_hydrolase-like_dom_sf"/>
</dbReference>
<comment type="caution">
    <text evidence="5">The sequence shown here is derived from an EMBL/GenBank/DDBJ whole genome shotgun (WGS) entry which is preliminary data.</text>
</comment>
<dbReference type="EMBL" id="JBHTIL010000006">
    <property type="protein sequence ID" value="MFD0928101.1"/>
    <property type="molecule type" value="Genomic_DNA"/>
</dbReference>
<accession>A0ABW3GBX3</accession>